<dbReference type="InterPro" id="IPR036291">
    <property type="entry name" value="NAD(P)-bd_dom_sf"/>
</dbReference>
<dbReference type="PIRSF" id="PIRSF000105">
    <property type="entry name" value="HCDH"/>
    <property type="match status" value="1"/>
</dbReference>
<dbReference type="Pfam" id="PF00725">
    <property type="entry name" value="3HCDH"/>
    <property type="match status" value="1"/>
</dbReference>
<evidence type="ECO:0000313" key="7">
    <source>
        <dbReference type="Proteomes" id="UP001180754"/>
    </source>
</evidence>
<dbReference type="Gene3D" id="3.40.50.720">
    <property type="entry name" value="NAD(P)-binding Rossmann-like Domain"/>
    <property type="match status" value="1"/>
</dbReference>
<evidence type="ECO:0000313" key="6">
    <source>
        <dbReference type="EMBL" id="MDT0541510.1"/>
    </source>
</evidence>
<feature type="domain" description="3-hydroxyacyl-CoA dehydrogenase C-terminal" evidence="4">
    <location>
        <begin position="189"/>
        <end position="280"/>
    </location>
</feature>
<dbReference type="InterPro" id="IPR006176">
    <property type="entry name" value="3-OHacyl-CoA_DH_NAD-bd"/>
</dbReference>
<dbReference type="Pfam" id="PF02737">
    <property type="entry name" value="3HCDH_N"/>
    <property type="match status" value="1"/>
</dbReference>
<gene>
    <name evidence="6" type="ORF">RND15_02105</name>
</gene>
<dbReference type="InterPro" id="IPR013328">
    <property type="entry name" value="6PGD_dom2"/>
</dbReference>
<dbReference type="Proteomes" id="UP001180754">
    <property type="component" value="Unassembled WGS sequence"/>
</dbReference>
<dbReference type="InterPro" id="IPR022694">
    <property type="entry name" value="3-OHacyl-CoA_DH"/>
</dbReference>
<dbReference type="PANTHER" id="PTHR48075">
    <property type="entry name" value="3-HYDROXYACYL-COA DEHYDROGENASE FAMILY PROTEIN"/>
    <property type="match status" value="1"/>
</dbReference>
<keyword evidence="7" id="KW-1185">Reference proteome</keyword>
<comment type="similarity">
    <text evidence="2">Belongs to the 3-hydroxyacyl-CoA dehydrogenase family.</text>
</comment>
<keyword evidence="3" id="KW-0560">Oxidoreductase</keyword>
<name>A0ABU2X8R4_9ACTN</name>
<comment type="caution">
    <text evidence="6">The sequence shown here is derived from an EMBL/GenBank/DDBJ whole genome shotgun (WGS) entry which is preliminary data.</text>
</comment>
<sequence length="286" mass="30815">MQHEQQERPAGVVGGGIMGCGIAQCLADAGRRVVVYEPDAGARESGPGRLRDGARLAGLLRRARRKPDEMVADVRWTDRWAELGTASFVIEAGPERVPVKEETFRLLEEHCAPDAVFASCTSAIPIGHLAARTRRPDRVLGMHFMNPAPLKEAVEVIVTDRTSEATLYEATGLLSAMGKKGLVVSDGPGFVSNRVLMLTVNEAATVLQQGTADAATVDAVFQDCLGHPMGPLQTADLIGLDTIVDTLDVLREFTGDDRFEPCALLTRLVREGKLGRKSGGRGLYER</sequence>
<dbReference type="InterPro" id="IPR006108">
    <property type="entry name" value="3HC_DH_C"/>
</dbReference>
<dbReference type="InterPro" id="IPR008927">
    <property type="entry name" value="6-PGluconate_DH-like_C_sf"/>
</dbReference>
<evidence type="ECO:0000259" key="5">
    <source>
        <dbReference type="Pfam" id="PF02737"/>
    </source>
</evidence>
<dbReference type="PANTHER" id="PTHR48075:SF5">
    <property type="entry name" value="3-HYDROXYBUTYRYL-COA DEHYDROGENASE"/>
    <property type="match status" value="1"/>
</dbReference>
<evidence type="ECO:0000256" key="3">
    <source>
        <dbReference type="ARBA" id="ARBA00023002"/>
    </source>
</evidence>
<dbReference type="Gene3D" id="1.10.1040.10">
    <property type="entry name" value="N-(1-d-carboxylethyl)-l-norvaline Dehydrogenase, domain 2"/>
    <property type="match status" value="1"/>
</dbReference>
<evidence type="ECO:0000259" key="4">
    <source>
        <dbReference type="Pfam" id="PF00725"/>
    </source>
</evidence>
<dbReference type="RefSeq" id="WP_311721779.1">
    <property type="nucleotide sequence ID" value="NZ_JAVRFD010000001.1"/>
</dbReference>
<feature type="domain" description="3-hydroxyacyl-CoA dehydrogenase NAD binding" evidence="5">
    <location>
        <begin position="11"/>
        <end position="186"/>
    </location>
</feature>
<dbReference type="SUPFAM" id="SSF48179">
    <property type="entry name" value="6-phosphogluconate dehydrogenase C-terminal domain-like"/>
    <property type="match status" value="1"/>
</dbReference>
<protein>
    <submittedName>
        <fullName evidence="6">3-hydroxyacyl-CoA dehydrogenase family protein</fullName>
    </submittedName>
</protein>
<comment type="pathway">
    <text evidence="1">Lipid metabolism; butanoate metabolism.</text>
</comment>
<organism evidence="6 7">
    <name type="scientific">Streptomyces lonegramiae</name>
    <dbReference type="NCBI Taxonomy" id="3075524"/>
    <lineage>
        <taxon>Bacteria</taxon>
        <taxon>Bacillati</taxon>
        <taxon>Actinomycetota</taxon>
        <taxon>Actinomycetes</taxon>
        <taxon>Kitasatosporales</taxon>
        <taxon>Streptomycetaceae</taxon>
        <taxon>Streptomyces</taxon>
    </lineage>
</organism>
<dbReference type="EMBL" id="JAVRFD010000001">
    <property type="protein sequence ID" value="MDT0541510.1"/>
    <property type="molecule type" value="Genomic_DNA"/>
</dbReference>
<dbReference type="SUPFAM" id="SSF51735">
    <property type="entry name" value="NAD(P)-binding Rossmann-fold domains"/>
    <property type="match status" value="1"/>
</dbReference>
<reference evidence="6" key="1">
    <citation type="submission" date="2024-05" db="EMBL/GenBank/DDBJ databases">
        <title>30 novel species of actinomycetes from the DSMZ collection.</title>
        <authorList>
            <person name="Nouioui I."/>
        </authorList>
    </citation>
    <scope>NUCLEOTIDE SEQUENCE</scope>
    <source>
        <strain evidence="6">DSM 41529</strain>
    </source>
</reference>
<accession>A0ABU2X8R4</accession>
<proteinExistence type="inferred from homology"/>
<evidence type="ECO:0000256" key="1">
    <source>
        <dbReference type="ARBA" id="ARBA00005086"/>
    </source>
</evidence>
<evidence type="ECO:0000256" key="2">
    <source>
        <dbReference type="ARBA" id="ARBA00009463"/>
    </source>
</evidence>